<feature type="compositionally biased region" description="Basic and acidic residues" evidence="1">
    <location>
        <begin position="92"/>
        <end position="105"/>
    </location>
</feature>
<name>A0A504YYV7_FASGI</name>
<comment type="caution">
    <text evidence="2">The sequence shown here is derived from an EMBL/GenBank/DDBJ whole genome shotgun (WGS) entry which is preliminary data.</text>
</comment>
<protein>
    <submittedName>
        <fullName evidence="2">Uncharacterized protein</fullName>
    </submittedName>
</protein>
<evidence type="ECO:0000256" key="1">
    <source>
        <dbReference type="SAM" id="MobiDB-lite"/>
    </source>
</evidence>
<keyword evidence="3" id="KW-1185">Reference proteome</keyword>
<evidence type="ECO:0000313" key="3">
    <source>
        <dbReference type="Proteomes" id="UP000316759"/>
    </source>
</evidence>
<dbReference type="AlphaFoldDB" id="A0A504YYV7"/>
<accession>A0A504YYV7</accession>
<gene>
    <name evidence="2" type="ORF">FGIG_12101</name>
</gene>
<dbReference type="EMBL" id="SUNJ01002671">
    <property type="protein sequence ID" value="TPP65799.1"/>
    <property type="molecule type" value="Genomic_DNA"/>
</dbReference>
<proteinExistence type="predicted"/>
<reference evidence="2 3" key="1">
    <citation type="submission" date="2019-04" db="EMBL/GenBank/DDBJ databases">
        <title>Annotation for the trematode Fasciola gigantica.</title>
        <authorList>
            <person name="Choi Y.-J."/>
        </authorList>
    </citation>
    <scope>NUCLEOTIDE SEQUENCE [LARGE SCALE GENOMIC DNA]</scope>
    <source>
        <strain evidence="2">Uganda_cow_1</strain>
    </source>
</reference>
<feature type="region of interest" description="Disordered" evidence="1">
    <location>
        <begin position="139"/>
        <end position="159"/>
    </location>
</feature>
<feature type="compositionally biased region" description="Polar residues" evidence="1">
    <location>
        <begin position="139"/>
        <end position="151"/>
    </location>
</feature>
<dbReference type="Proteomes" id="UP000316759">
    <property type="component" value="Unassembled WGS sequence"/>
</dbReference>
<feature type="compositionally biased region" description="Polar residues" evidence="1">
    <location>
        <begin position="108"/>
        <end position="120"/>
    </location>
</feature>
<evidence type="ECO:0000313" key="2">
    <source>
        <dbReference type="EMBL" id="TPP65799.1"/>
    </source>
</evidence>
<feature type="region of interest" description="Disordered" evidence="1">
    <location>
        <begin position="85"/>
        <end position="120"/>
    </location>
</feature>
<organism evidence="2 3">
    <name type="scientific">Fasciola gigantica</name>
    <name type="common">Giant liver fluke</name>
    <dbReference type="NCBI Taxonomy" id="46835"/>
    <lineage>
        <taxon>Eukaryota</taxon>
        <taxon>Metazoa</taxon>
        <taxon>Spiralia</taxon>
        <taxon>Lophotrochozoa</taxon>
        <taxon>Platyhelminthes</taxon>
        <taxon>Trematoda</taxon>
        <taxon>Digenea</taxon>
        <taxon>Plagiorchiida</taxon>
        <taxon>Echinostomata</taxon>
        <taxon>Echinostomatoidea</taxon>
        <taxon>Fasciolidae</taxon>
        <taxon>Fasciola</taxon>
    </lineage>
</organism>
<sequence length="260" mass="29359">MGVRVKGNDKLHVEVHFVFDVTDRNLVGVDELNSIVNKLCEEYDGTMKLVDFEIRLSTEKSGAHFEESVGVGDAGKNLQEDIDEMTEDEDGNDSKMEEDLKENKEPTIANTSTTGQPMSNASLNVDVNTEKVEQLPNVNQDSIKGQASPSEPTEKRMNKATEAVNNSITRRLVGCRSEQARNDIIEFKMYIALPLANLTTSGQDECQNETVKQMVSEWKLVISRQFKVDSDNVDLKREFKQDILNGLQYTRDNTFDIFIR</sequence>